<feature type="domain" description="HTH lysR-type" evidence="5">
    <location>
        <begin position="1"/>
        <end position="58"/>
    </location>
</feature>
<evidence type="ECO:0000256" key="4">
    <source>
        <dbReference type="ARBA" id="ARBA00023163"/>
    </source>
</evidence>
<dbReference type="Pfam" id="PF00126">
    <property type="entry name" value="HTH_1"/>
    <property type="match status" value="1"/>
</dbReference>
<keyword evidence="3" id="KW-0238">DNA-binding</keyword>
<evidence type="ECO:0000313" key="6">
    <source>
        <dbReference type="EMBL" id="GHG76513.1"/>
    </source>
</evidence>
<keyword evidence="7" id="KW-1185">Reference proteome</keyword>
<proteinExistence type="inferred from homology"/>
<dbReference type="SUPFAM" id="SSF53850">
    <property type="entry name" value="Periplasmic binding protein-like II"/>
    <property type="match status" value="1"/>
</dbReference>
<dbReference type="InterPro" id="IPR036390">
    <property type="entry name" value="WH_DNA-bd_sf"/>
</dbReference>
<dbReference type="Pfam" id="PF03466">
    <property type="entry name" value="LysR_substrate"/>
    <property type="match status" value="1"/>
</dbReference>
<dbReference type="Gene3D" id="1.10.10.10">
    <property type="entry name" value="Winged helix-like DNA-binding domain superfamily/Winged helix DNA-binding domain"/>
    <property type="match status" value="1"/>
</dbReference>
<dbReference type="InterPro" id="IPR005119">
    <property type="entry name" value="LysR_subst-bd"/>
</dbReference>
<reference evidence="7" key="1">
    <citation type="journal article" date="2019" name="Int. J. Syst. Evol. Microbiol.">
        <title>The Global Catalogue of Microorganisms (GCM) 10K type strain sequencing project: providing services to taxonomists for standard genome sequencing and annotation.</title>
        <authorList>
            <consortium name="The Broad Institute Genomics Platform"/>
            <consortium name="The Broad Institute Genome Sequencing Center for Infectious Disease"/>
            <person name="Wu L."/>
            <person name="Ma J."/>
        </authorList>
    </citation>
    <scope>NUCLEOTIDE SEQUENCE [LARGE SCALE GENOMIC DNA]</scope>
    <source>
        <strain evidence="7">CGMCC 1.7003</strain>
    </source>
</reference>
<protein>
    <submittedName>
        <fullName evidence="6">Transcriptional regulator IlvY</fullName>
    </submittedName>
</protein>
<organism evidence="6 7">
    <name type="scientific">Alishewanella longhuensis</name>
    <dbReference type="NCBI Taxonomy" id="1091037"/>
    <lineage>
        <taxon>Bacteria</taxon>
        <taxon>Pseudomonadati</taxon>
        <taxon>Pseudomonadota</taxon>
        <taxon>Gammaproteobacteria</taxon>
        <taxon>Alteromonadales</taxon>
        <taxon>Alteromonadaceae</taxon>
        <taxon>Alishewanella</taxon>
    </lineage>
</organism>
<name>A0ABQ3L2V2_9ALTE</name>
<dbReference type="PANTHER" id="PTHR30126">
    <property type="entry name" value="HTH-TYPE TRANSCRIPTIONAL REGULATOR"/>
    <property type="match status" value="1"/>
</dbReference>
<dbReference type="EMBL" id="BNAO01000010">
    <property type="protein sequence ID" value="GHG76513.1"/>
    <property type="molecule type" value="Genomic_DNA"/>
</dbReference>
<dbReference type="Gene3D" id="3.40.190.10">
    <property type="entry name" value="Periplasmic binding protein-like II"/>
    <property type="match status" value="2"/>
</dbReference>
<dbReference type="PROSITE" id="PS50931">
    <property type="entry name" value="HTH_LYSR"/>
    <property type="match status" value="1"/>
</dbReference>
<evidence type="ECO:0000313" key="7">
    <source>
        <dbReference type="Proteomes" id="UP000659697"/>
    </source>
</evidence>
<evidence type="ECO:0000256" key="2">
    <source>
        <dbReference type="ARBA" id="ARBA00023015"/>
    </source>
</evidence>
<dbReference type="Proteomes" id="UP000659697">
    <property type="component" value="Unassembled WGS sequence"/>
</dbReference>
<comment type="caution">
    <text evidence="6">The sequence shown here is derived from an EMBL/GenBank/DDBJ whole genome shotgun (WGS) entry which is preliminary data.</text>
</comment>
<evidence type="ECO:0000256" key="3">
    <source>
        <dbReference type="ARBA" id="ARBA00023125"/>
    </source>
</evidence>
<dbReference type="RefSeq" id="WP_189433998.1">
    <property type="nucleotide sequence ID" value="NZ_BNAO01000010.1"/>
</dbReference>
<accession>A0ABQ3L2V2</accession>
<dbReference type="SUPFAM" id="SSF46785">
    <property type="entry name" value="Winged helix' DNA-binding domain"/>
    <property type="match status" value="1"/>
</dbReference>
<dbReference type="PANTHER" id="PTHR30126:SF81">
    <property type="entry name" value="HTH-TYPE TRANSCRIPTIONAL REGULATOR ILVY"/>
    <property type="match status" value="1"/>
</dbReference>
<comment type="similarity">
    <text evidence="1">Belongs to the LysR transcriptional regulatory family.</text>
</comment>
<dbReference type="InterPro" id="IPR000847">
    <property type="entry name" value="LysR_HTH_N"/>
</dbReference>
<gene>
    <name evidence="6" type="primary">ilvY</name>
    <name evidence="6" type="ORF">GCM10010919_31430</name>
</gene>
<sequence>MDVRSAQLFLHLASSLNFAKTSDQMFVSPSTLTRVIQRLEQELNTTLFERDKRSVRLTAAGVRVQRFVRLWLDEWHQLQLDLQLTSAELSGTLRIFCTVTASYSHLPALLDKFRLQCPKAEIQLTTGDASAAIERIRADEADVAIAAYPEQLPANMFFQNISTVPVRLIAPVIPCRVNDLLAQQPINWNEVPMILPEHGPARSRFDKWLTDKAITPAVVAKVDGHEAMVSMVALGSGITIVPEPVLQHSPVRERVRILESEYQYKPFELGVCMLHKRRQEPLLQAFWQLVLKN</sequence>
<dbReference type="CDD" id="cd08430">
    <property type="entry name" value="PBP2_IlvY"/>
    <property type="match status" value="1"/>
</dbReference>
<dbReference type="InterPro" id="IPR037404">
    <property type="entry name" value="IlvY_PBP2"/>
</dbReference>
<keyword evidence="2" id="KW-0805">Transcription regulation</keyword>
<dbReference type="InterPro" id="IPR036388">
    <property type="entry name" value="WH-like_DNA-bd_sf"/>
</dbReference>
<evidence type="ECO:0000259" key="5">
    <source>
        <dbReference type="PROSITE" id="PS50931"/>
    </source>
</evidence>
<evidence type="ECO:0000256" key="1">
    <source>
        <dbReference type="ARBA" id="ARBA00009437"/>
    </source>
</evidence>
<keyword evidence="4" id="KW-0804">Transcription</keyword>
<dbReference type="NCBIfam" id="NF008722">
    <property type="entry name" value="PRK11716.1"/>
    <property type="match status" value="1"/>
</dbReference>